<comment type="caution">
    <text evidence="1">The sequence shown here is derived from an EMBL/GenBank/DDBJ whole genome shotgun (WGS) entry which is preliminary data.</text>
</comment>
<reference evidence="1 2" key="1">
    <citation type="journal article" date="2023" name="Nucleic Acids Res.">
        <title>The hologenome of Daphnia magna reveals possible DNA methylation and microbiome-mediated evolution of the host genome.</title>
        <authorList>
            <person name="Chaturvedi A."/>
            <person name="Li X."/>
            <person name="Dhandapani V."/>
            <person name="Marshall H."/>
            <person name="Kissane S."/>
            <person name="Cuenca-Cambronero M."/>
            <person name="Asole G."/>
            <person name="Calvet F."/>
            <person name="Ruiz-Romero M."/>
            <person name="Marangio P."/>
            <person name="Guigo R."/>
            <person name="Rago D."/>
            <person name="Mirbahai L."/>
            <person name="Eastwood N."/>
            <person name="Colbourne J.K."/>
            <person name="Zhou J."/>
            <person name="Mallon E."/>
            <person name="Orsini L."/>
        </authorList>
    </citation>
    <scope>NUCLEOTIDE SEQUENCE [LARGE SCALE GENOMIC DNA]</scope>
    <source>
        <strain evidence="1">LRV0_1</strain>
    </source>
</reference>
<name>A0ABR0AT23_9CRUS</name>
<evidence type="ECO:0000313" key="2">
    <source>
        <dbReference type="Proteomes" id="UP001234178"/>
    </source>
</evidence>
<organism evidence="1 2">
    <name type="scientific">Daphnia magna</name>
    <dbReference type="NCBI Taxonomy" id="35525"/>
    <lineage>
        <taxon>Eukaryota</taxon>
        <taxon>Metazoa</taxon>
        <taxon>Ecdysozoa</taxon>
        <taxon>Arthropoda</taxon>
        <taxon>Crustacea</taxon>
        <taxon>Branchiopoda</taxon>
        <taxon>Diplostraca</taxon>
        <taxon>Cladocera</taxon>
        <taxon>Anomopoda</taxon>
        <taxon>Daphniidae</taxon>
        <taxon>Daphnia</taxon>
    </lineage>
</organism>
<accession>A0ABR0AT23</accession>
<protein>
    <submittedName>
        <fullName evidence="1">Uncharacterized protein</fullName>
    </submittedName>
</protein>
<dbReference type="EMBL" id="JAOYFB010000038">
    <property type="protein sequence ID" value="KAK4028269.1"/>
    <property type="molecule type" value="Genomic_DNA"/>
</dbReference>
<sequence>MCYVTSAVLIMHIPQYMINGGYMVMDDVEPFGDCLTLIPGRKWLQDYRKDQYSHHITYTVVYHRCRNVRMV</sequence>
<dbReference type="Proteomes" id="UP001234178">
    <property type="component" value="Unassembled WGS sequence"/>
</dbReference>
<proteinExistence type="predicted"/>
<evidence type="ECO:0000313" key="1">
    <source>
        <dbReference type="EMBL" id="KAK4028269.1"/>
    </source>
</evidence>
<gene>
    <name evidence="1" type="ORF">OUZ56_017549</name>
</gene>
<keyword evidence="2" id="KW-1185">Reference proteome</keyword>